<name>K8EZB0_9CHLO</name>
<evidence type="ECO:0000313" key="14">
    <source>
        <dbReference type="Proteomes" id="UP000198341"/>
    </source>
</evidence>
<feature type="compositionally biased region" description="Low complexity" evidence="9">
    <location>
        <begin position="870"/>
        <end position="883"/>
    </location>
</feature>
<evidence type="ECO:0000259" key="11">
    <source>
        <dbReference type="Pfam" id="PF23231"/>
    </source>
</evidence>
<comment type="similarity">
    <text evidence="2">Belongs to the crooked-neck family.</text>
</comment>
<feature type="compositionally biased region" description="Acidic residues" evidence="9">
    <location>
        <begin position="850"/>
        <end position="866"/>
    </location>
</feature>
<gene>
    <name evidence="13" type="ORF">Bathy08g00830</name>
</gene>
<dbReference type="InterPro" id="IPR011990">
    <property type="entry name" value="TPR-like_helical_dom_sf"/>
</dbReference>
<dbReference type="InterPro" id="IPR055430">
    <property type="entry name" value="HAT_Syf1_CNRKL1_C"/>
</dbReference>
<dbReference type="KEGG" id="bpg:Bathy08g00830"/>
<feature type="coiled-coil region" evidence="8">
    <location>
        <begin position="321"/>
        <end position="348"/>
    </location>
</feature>
<keyword evidence="4" id="KW-0747">Spliceosome</keyword>
<dbReference type="AlphaFoldDB" id="K8EZB0"/>
<dbReference type="RefSeq" id="XP_007511714.1">
    <property type="nucleotide sequence ID" value="XM_007511652.1"/>
</dbReference>
<dbReference type="InterPro" id="IPR055433">
    <property type="entry name" value="HAT_Syf1-like_N"/>
</dbReference>
<evidence type="ECO:0000259" key="12">
    <source>
        <dbReference type="Pfam" id="PF23233"/>
    </source>
</evidence>
<evidence type="ECO:0000256" key="7">
    <source>
        <dbReference type="ARBA" id="ARBA00023242"/>
    </source>
</evidence>
<dbReference type="EMBL" id="FO082271">
    <property type="protein sequence ID" value="CCO17835.1"/>
    <property type="molecule type" value="Genomic_DNA"/>
</dbReference>
<evidence type="ECO:0000313" key="13">
    <source>
        <dbReference type="EMBL" id="CCO17835.1"/>
    </source>
</evidence>
<dbReference type="Pfam" id="PF23233">
    <property type="entry name" value="HAT_Syf1_CNRKL1_N"/>
    <property type="match status" value="1"/>
</dbReference>
<dbReference type="Pfam" id="PF23231">
    <property type="entry name" value="HAT_Syf1_CNRKL1_C"/>
    <property type="match status" value="1"/>
</dbReference>
<keyword evidence="3" id="KW-0507">mRNA processing</keyword>
<evidence type="ECO:0000256" key="9">
    <source>
        <dbReference type="SAM" id="MobiDB-lite"/>
    </source>
</evidence>
<keyword evidence="6" id="KW-0508">mRNA splicing</keyword>
<dbReference type="InterPro" id="IPR045075">
    <property type="entry name" value="Syf1-like"/>
</dbReference>
<keyword evidence="5" id="KW-0677">Repeat</keyword>
<dbReference type="OrthoDB" id="10067343at2759"/>
<sequence length="896" mass="104054">MDNEITDQDLIFEENVLQNPYVEDVWDKYIQFLVSTTNSSSTKLLTIHERAVKANPKSRNLWLRYLRWRMNALKTASTLTSPLDEELEQQYNKLNLVFERCIANMESPGDFEIWELYIKSLWQDQCSVTKTRRACDRALQSLDITEHSKFWSSLYLPFIRSSDKIPIETACRVYRRYVQFEPQHVEEYISFLKNRGRVAESSQRLVEILNDETFVSLLNKSKHQMWLELCDLITKNVNNTSVNNTEDGKKINVSAILRTAIKKFTDEVGKLWASLADYYIRRGLFEKARDIYEEGLESVMTVRDFSLIFDAYAAFEENVLSSKMMQEEEEEEEENDEIELRLARLEHLMERRPILLSSVMLRQNPHNVHEWLKRISLLSSSSSKEIVSTYSLAIQTVDAKASIGSISQVWIDFAKFYEVHGDLDNARVIFEKATKSPNFKSVDELATIWCEYAEFELRNKNFKQALTLMKRVLFVNHNKEKRINNASNTTKGEYDALLVQEKVHKSIKLWMFYCDLEESISPENARIVYERILDLRIATPQIILNYAAMLQESKFFEDSFHVYERGVNLFKFPHSIDIWRAYLTQFVDRFQDKKVERARDLFEQCCEQAPPKDCKEFFLEYAKLEEQFGLSKRAMDIYDQALTKMKSASDKIEVLDIYVKRAMDFFGVGKVRSIYEKIIEDDDDDDDDNGTTKKKKKKNRLDDNSTKIICVKYAELEVSLGEIDRARALYTHASQFSNPAQDGTFWGQWNDFEVKNGNEDTFRDMLRVKRSVAASFSQMHFNMSVVEVPADALEPQAGGGGGKEGEEEEDLMKLLEREELENRNAAPIAGFVKSHVVGGDRDDVPKNPEEIDLGFDDEEEEGDDDEPKTSVPSGVYGSLLSSGGKKREREDEEEEE</sequence>
<accession>K8EZB0</accession>
<dbReference type="PANTHER" id="PTHR11246:SF5">
    <property type="entry name" value="PRE-MRNA-SPLICING FACTOR SYF1"/>
    <property type="match status" value="1"/>
</dbReference>
<dbReference type="GO" id="GO:0071014">
    <property type="term" value="C:post-mRNA release spliceosomal complex"/>
    <property type="evidence" value="ECO:0007669"/>
    <property type="project" value="TreeGrafter"/>
</dbReference>
<dbReference type="FunFam" id="1.25.40.10:FF:000023">
    <property type="entry name" value="Pre-mRNA-splicing factor SYF1"/>
    <property type="match status" value="1"/>
</dbReference>
<evidence type="ECO:0000256" key="3">
    <source>
        <dbReference type="ARBA" id="ARBA00022664"/>
    </source>
</evidence>
<keyword evidence="14" id="KW-1185">Reference proteome</keyword>
<dbReference type="InterPro" id="IPR003107">
    <property type="entry name" value="HAT"/>
</dbReference>
<dbReference type="Pfam" id="PF23220">
    <property type="entry name" value="HAT_Syf1_M"/>
    <property type="match status" value="1"/>
</dbReference>
<keyword evidence="8" id="KW-0175">Coiled coil</keyword>
<feature type="domain" description="Pre-mRNA-splicing factor Syf1/CRNKL1-like C-terminal HAT-repeats" evidence="11">
    <location>
        <begin position="402"/>
        <end position="818"/>
    </location>
</feature>
<dbReference type="GO" id="GO:0000349">
    <property type="term" value="P:generation of catalytic spliceosome for first transesterification step"/>
    <property type="evidence" value="ECO:0007669"/>
    <property type="project" value="TreeGrafter"/>
</dbReference>
<feature type="compositionally biased region" description="Basic and acidic residues" evidence="9">
    <location>
        <begin position="838"/>
        <end position="849"/>
    </location>
</feature>
<evidence type="ECO:0008006" key="15">
    <source>
        <dbReference type="Google" id="ProtNLM"/>
    </source>
</evidence>
<evidence type="ECO:0000256" key="6">
    <source>
        <dbReference type="ARBA" id="ARBA00023187"/>
    </source>
</evidence>
<organism evidence="13 14">
    <name type="scientific">Bathycoccus prasinos</name>
    <dbReference type="NCBI Taxonomy" id="41875"/>
    <lineage>
        <taxon>Eukaryota</taxon>
        <taxon>Viridiplantae</taxon>
        <taxon>Chlorophyta</taxon>
        <taxon>Mamiellophyceae</taxon>
        <taxon>Mamiellales</taxon>
        <taxon>Bathycoccaceae</taxon>
        <taxon>Bathycoccus</taxon>
    </lineage>
</organism>
<evidence type="ECO:0000256" key="2">
    <source>
        <dbReference type="ARBA" id="ARBA00008644"/>
    </source>
</evidence>
<evidence type="ECO:0000256" key="1">
    <source>
        <dbReference type="ARBA" id="ARBA00004123"/>
    </source>
</evidence>
<dbReference type="InterPro" id="IPR056350">
    <property type="entry name" value="HAT_Syf1_central"/>
</dbReference>
<dbReference type="eggNOG" id="KOG2047">
    <property type="taxonomic scope" value="Eukaryota"/>
</dbReference>
<evidence type="ECO:0000256" key="5">
    <source>
        <dbReference type="ARBA" id="ARBA00022737"/>
    </source>
</evidence>
<keyword evidence="7" id="KW-0539">Nucleus</keyword>
<reference evidence="13 14" key="1">
    <citation type="submission" date="2011-10" db="EMBL/GenBank/DDBJ databases">
        <authorList>
            <person name="Genoscope - CEA"/>
        </authorList>
    </citation>
    <scope>NUCLEOTIDE SEQUENCE [LARGE SCALE GENOMIC DNA]</scope>
    <source>
        <strain evidence="13 14">RCC 1105</strain>
    </source>
</reference>
<evidence type="ECO:0000256" key="4">
    <source>
        <dbReference type="ARBA" id="ARBA00022728"/>
    </source>
</evidence>
<feature type="domain" description="Pre-mRNA-splicing factor SYF1 central HAT repeats" evidence="10">
    <location>
        <begin position="185"/>
        <end position="397"/>
    </location>
</feature>
<dbReference type="STRING" id="41875.K8EZB0"/>
<dbReference type="GeneID" id="19014062"/>
<dbReference type="Proteomes" id="UP000198341">
    <property type="component" value="Chromosome 8"/>
</dbReference>
<evidence type="ECO:0000256" key="8">
    <source>
        <dbReference type="SAM" id="Coils"/>
    </source>
</evidence>
<dbReference type="SUPFAM" id="SSF48452">
    <property type="entry name" value="TPR-like"/>
    <property type="match status" value="3"/>
</dbReference>
<dbReference type="GO" id="GO:0000974">
    <property type="term" value="C:Prp19 complex"/>
    <property type="evidence" value="ECO:0007669"/>
    <property type="project" value="TreeGrafter"/>
</dbReference>
<comment type="subcellular location">
    <subcellularLocation>
        <location evidence="1">Nucleus</location>
    </subcellularLocation>
</comment>
<feature type="domain" description="Pre-mRNA-splicing factor Syf1-like N-terminal HAT-repeats" evidence="12">
    <location>
        <begin position="8"/>
        <end position="183"/>
    </location>
</feature>
<dbReference type="Gene3D" id="1.25.40.10">
    <property type="entry name" value="Tetratricopeptide repeat domain"/>
    <property type="match status" value="5"/>
</dbReference>
<protein>
    <recommendedName>
        <fullName evidence="15">Pre-mRNA-splicing factor SYF1</fullName>
    </recommendedName>
</protein>
<feature type="region of interest" description="Disordered" evidence="9">
    <location>
        <begin position="831"/>
        <end position="896"/>
    </location>
</feature>
<evidence type="ECO:0000259" key="10">
    <source>
        <dbReference type="Pfam" id="PF23220"/>
    </source>
</evidence>
<dbReference type="FunFam" id="1.25.40.10:FF:000137">
    <property type="entry name" value="Pre-mRNA-splicing factor syf1"/>
    <property type="match status" value="1"/>
</dbReference>
<dbReference type="SMART" id="SM00386">
    <property type="entry name" value="HAT"/>
    <property type="match status" value="12"/>
</dbReference>
<dbReference type="GO" id="GO:0071007">
    <property type="term" value="C:U2-type catalytic step 2 spliceosome"/>
    <property type="evidence" value="ECO:0007669"/>
    <property type="project" value="TreeGrafter"/>
</dbReference>
<dbReference type="PANTHER" id="PTHR11246">
    <property type="entry name" value="PRE-MRNA SPLICING FACTOR"/>
    <property type="match status" value="1"/>
</dbReference>
<proteinExistence type="inferred from homology"/>